<evidence type="ECO:0000256" key="1">
    <source>
        <dbReference type="SAM" id="MobiDB-lite"/>
    </source>
</evidence>
<feature type="region of interest" description="Disordered" evidence="1">
    <location>
        <begin position="51"/>
        <end position="87"/>
    </location>
</feature>
<accession>A0A7J8NTA5</accession>
<sequence length="395" mass="43559">MKKMRSKKYKFKSKFKFKSEWLNSMHNNHVTIEDVDHSTRSMSSKFSSCLSKSSLSTNSSSTTLSSSSSSSSLRTSSGRLSSASLPYDSKPLMSKTVGNNGVQGKLGKGRHGFNVGVCCLLLVSLLVLVIWGKVCAIFCTSAVLVFANRLITSIKQGPLENIAVDHCIPEIGSEQYKKKIIMEGDGGIGVIFEESEGDIIDLVYPLISEERCCGSSDFESQFSWHLMSLMICIVSTYGDRIRIGWYFTHNTSTCEIIGEKARRHCPHMSRPRWAPLNPSGGEAGPSSVPTQELAPTASALPASPHPIQLGCWSSILNQDRKKFQSFAFSPSVIANAIGMILHLPSYATTNNSRWVYLPSMKVPSICTNGLQYWNASQHCLKVQNRSLNTWHPQSK</sequence>
<dbReference type="EMBL" id="JABEZZ010000002">
    <property type="protein sequence ID" value="MBA0580227.1"/>
    <property type="molecule type" value="Genomic_DNA"/>
</dbReference>
<gene>
    <name evidence="3" type="ORF">Gorai_022456</name>
</gene>
<protein>
    <submittedName>
        <fullName evidence="3">Uncharacterized protein</fullName>
    </submittedName>
</protein>
<name>A0A7J8NTA5_GOSRA</name>
<keyword evidence="2" id="KW-0812">Transmembrane</keyword>
<evidence type="ECO:0000313" key="4">
    <source>
        <dbReference type="Proteomes" id="UP000593578"/>
    </source>
</evidence>
<dbReference type="InterPro" id="IPR040411">
    <property type="entry name" value="At5g23160-like"/>
</dbReference>
<organism evidence="3 4">
    <name type="scientific">Gossypium raimondii</name>
    <name type="common">Peruvian cotton</name>
    <name type="synonym">Gossypium klotzschianum subsp. raimondii</name>
    <dbReference type="NCBI Taxonomy" id="29730"/>
    <lineage>
        <taxon>Eukaryota</taxon>
        <taxon>Viridiplantae</taxon>
        <taxon>Streptophyta</taxon>
        <taxon>Embryophyta</taxon>
        <taxon>Tracheophyta</taxon>
        <taxon>Spermatophyta</taxon>
        <taxon>Magnoliopsida</taxon>
        <taxon>eudicotyledons</taxon>
        <taxon>Gunneridae</taxon>
        <taxon>Pentapetalae</taxon>
        <taxon>rosids</taxon>
        <taxon>malvids</taxon>
        <taxon>Malvales</taxon>
        <taxon>Malvaceae</taxon>
        <taxon>Malvoideae</taxon>
        <taxon>Gossypium</taxon>
    </lineage>
</organism>
<dbReference type="PANTHER" id="PTHR34379:SF6">
    <property type="entry name" value="PROTEIN 3F"/>
    <property type="match status" value="1"/>
</dbReference>
<keyword evidence="2" id="KW-1133">Transmembrane helix</keyword>
<reference evidence="3 4" key="1">
    <citation type="journal article" date="2019" name="Genome Biol. Evol.">
        <title>Insights into the evolution of the New World diploid cottons (Gossypium, subgenus Houzingenia) based on genome sequencing.</title>
        <authorList>
            <person name="Grover C.E."/>
            <person name="Arick M.A. 2nd"/>
            <person name="Thrash A."/>
            <person name="Conover J.L."/>
            <person name="Sanders W.S."/>
            <person name="Peterson D.G."/>
            <person name="Frelichowski J.E."/>
            <person name="Scheffler J.A."/>
            <person name="Scheffler B.E."/>
            <person name="Wendel J.F."/>
        </authorList>
    </citation>
    <scope>NUCLEOTIDE SEQUENCE [LARGE SCALE GENOMIC DNA]</scope>
    <source>
        <strain evidence="3">8</strain>
        <tissue evidence="3">Leaf</tissue>
    </source>
</reference>
<keyword evidence="2" id="KW-0472">Membrane</keyword>
<evidence type="ECO:0000313" key="3">
    <source>
        <dbReference type="EMBL" id="MBA0580227.1"/>
    </source>
</evidence>
<proteinExistence type="predicted"/>
<dbReference type="PANTHER" id="PTHR34379">
    <property type="entry name" value="OS07G0553800 PROTEIN"/>
    <property type="match status" value="1"/>
</dbReference>
<feature type="transmembrane region" description="Helical" evidence="2">
    <location>
        <begin position="113"/>
        <end position="132"/>
    </location>
</feature>
<comment type="caution">
    <text evidence="3">The sequence shown here is derived from an EMBL/GenBank/DDBJ whole genome shotgun (WGS) entry which is preliminary data.</text>
</comment>
<dbReference type="AlphaFoldDB" id="A0A7J8NTA5"/>
<feature type="compositionally biased region" description="Low complexity" evidence="1">
    <location>
        <begin position="51"/>
        <end position="85"/>
    </location>
</feature>
<dbReference type="Proteomes" id="UP000593578">
    <property type="component" value="Unassembled WGS sequence"/>
</dbReference>
<feature type="region of interest" description="Disordered" evidence="1">
    <location>
        <begin position="272"/>
        <end position="301"/>
    </location>
</feature>
<evidence type="ECO:0000256" key="2">
    <source>
        <dbReference type="SAM" id="Phobius"/>
    </source>
</evidence>